<dbReference type="EMBL" id="FNGO01000007">
    <property type="protein sequence ID" value="SDL65520.1"/>
    <property type="molecule type" value="Genomic_DNA"/>
</dbReference>
<keyword evidence="1" id="KW-0812">Transmembrane</keyword>
<keyword evidence="3" id="KW-1185">Reference proteome</keyword>
<gene>
    <name evidence="2" type="ORF">SAMN04488692_10712</name>
</gene>
<dbReference type="SUPFAM" id="SSF56935">
    <property type="entry name" value="Porins"/>
    <property type="match status" value="1"/>
</dbReference>
<reference evidence="2 3" key="1">
    <citation type="submission" date="2016-10" db="EMBL/GenBank/DDBJ databases">
        <authorList>
            <person name="de Groot N.N."/>
        </authorList>
    </citation>
    <scope>NUCLEOTIDE SEQUENCE [LARGE SCALE GENOMIC DNA]</scope>
    <source>
        <strain evidence="2 3">SLAS-1</strain>
    </source>
</reference>
<dbReference type="Proteomes" id="UP000199476">
    <property type="component" value="Unassembled WGS sequence"/>
</dbReference>
<protein>
    <submittedName>
        <fullName evidence="2">Uncharacterized protein</fullName>
    </submittedName>
</protein>
<evidence type="ECO:0000256" key="1">
    <source>
        <dbReference type="SAM" id="Phobius"/>
    </source>
</evidence>
<evidence type="ECO:0000313" key="2">
    <source>
        <dbReference type="EMBL" id="SDL65520.1"/>
    </source>
</evidence>
<dbReference type="AlphaFoldDB" id="A0A1G9LU26"/>
<keyword evidence="1" id="KW-1133">Transmembrane helix</keyword>
<accession>A0A1G9LU26</accession>
<keyword evidence="1" id="KW-0472">Membrane</keyword>
<name>A0A1G9LU26_9FIRM</name>
<feature type="transmembrane region" description="Helical" evidence="1">
    <location>
        <begin position="21"/>
        <end position="39"/>
    </location>
</feature>
<organism evidence="2 3">
    <name type="scientific">Halarsenatibacter silvermanii</name>
    <dbReference type="NCBI Taxonomy" id="321763"/>
    <lineage>
        <taxon>Bacteria</taxon>
        <taxon>Bacillati</taxon>
        <taxon>Bacillota</taxon>
        <taxon>Clostridia</taxon>
        <taxon>Halanaerobiales</taxon>
        <taxon>Halarsenatibacteraceae</taxon>
        <taxon>Halarsenatibacter</taxon>
    </lineage>
</organism>
<sequence>MDSSNANQSENGFLKNKSIPGFFTVLFLILFLFFPPGFLPGQMITSVPGLQAVEIGGELEMRTGLFYDDRWFGTFYGAGELEFFIPPTERIRPRLVLAGHLSDPPGGERRDELEIKYSYLRYRQDKGHITLGRQPISWSYGAMLNPFDYGFGVEELAGETISPAADGVRYLRRLGKGRSLQGMVEFDEPAAELFTELGYGLRLRLPRPERDLSFNAAYQPLKKEDNLLRLGAAYSADAGSAGIYGALGYYRLRESGREDYPLQVGMDYSWTIGSRYRDQNLYLQAEYIRFIDRELGSVFFRQLAEEAGEFRIAGGEEADIYDLLAVNLTADVDPFSQIGTALIFETGENSGAFSPYYLTDLGGDLELRLEGNLLRNQKGQTSSGVTAGLTYYF</sequence>
<proteinExistence type="predicted"/>
<evidence type="ECO:0000313" key="3">
    <source>
        <dbReference type="Proteomes" id="UP000199476"/>
    </source>
</evidence>